<reference evidence="2 3" key="1">
    <citation type="journal article" date="2013" name="Proc. Natl. Acad. Sci. U.S.A.">
        <title>Fine-scale variation in meiotic recombination in Mimulus inferred from population shotgun sequencing.</title>
        <authorList>
            <person name="Hellsten U."/>
            <person name="Wright K.M."/>
            <person name="Jenkins J."/>
            <person name="Shu S."/>
            <person name="Yuan Y."/>
            <person name="Wessler S.R."/>
            <person name="Schmutz J."/>
            <person name="Willis J.H."/>
            <person name="Rokhsar D.S."/>
        </authorList>
    </citation>
    <scope>NUCLEOTIDE SEQUENCE [LARGE SCALE GENOMIC DNA]</scope>
    <source>
        <strain evidence="3">cv. DUN x IM62</strain>
    </source>
</reference>
<dbReference type="CDD" id="cd22160">
    <property type="entry name" value="F-box_AtFBL13-like"/>
    <property type="match status" value="1"/>
</dbReference>
<feature type="non-terminal residue" evidence="2">
    <location>
        <position position="296"/>
    </location>
</feature>
<accession>A0A022QSA9</accession>
<proteinExistence type="predicted"/>
<dbReference type="Gene3D" id="1.20.1280.50">
    <property type="match status" value="1"/>
</dbReference>
<evidence type="ECO:0000313" key="2">
    <source>
        <dbReference type="EMBL" id="EYU30183.1"/>
    </source>
</evidence>
<dbReference type="InterPro" id="IPR001810">
    <property type="entry name" value="F-box_dom"/>
</dbReference>
<dbReference type="PANTHER" id="PTHR31639:SF42">
    <property type="entry name" value="OS02G0160200 PROTEIN"/>
    <property type="match status" value="1"/>
</dbReference>
<dbReference type="Proteomes" id="UP000030748">
    <property type="component" value="Unassembled WGS sequence"/>
</dbReference>
<feature type="domain" description="F-box" evidence="1">
    <location>
        <begin position="12"/>
        <end position="46"/>
    </location>
</feature>
<dbReference type="InterPro" id="IPR036047">
    <property type="entry name" value="F-box-like_dom_sf"/>
</dbReference>
<dbReference type="Pfam" id="PF00646">
    <property type="entry name" value="F-box"/>
    <property type="match status" value="1"/>
</dbReference>
<keyword evidence="3" id="KW-1185">Reference proteome</keyword>
<protein>
    <recommendedName>
        <fullName evidence="1">F-box domain-containing protein</fullName>
    </recommendedName>
</protein>
<organism evidence="2 3">
    <name type="scientific">Erythranthe guttata</name>
    <name type="common">Yellow monkey flower</name>
    <name type="synonym">Mimulus guttatus</name>
    <dbReference type="NCBI Taxonomy" id="4155"/>
    <lineage>
        <taxon>Eukaryota</taxon>
        <taxon>Viridiplantae</taxon>
        <taxon>Streptophyta</taxon>
        <taxon>Embryophyta</taxon>
        <taxon>Tracheophyta</taxon>
        <taxon>Spermatophyta</taxon>
        <taxon>Magnoliopsida</taxon>
        <taxon>eudicotyledons</taxon>
        <taxon>Gunneridae</taxon>
        <taxon>Pentapetalae</taxon>
        <taxon>asterids</taxon>
        <taxon>lamiids</taxon>
        <taxon>Lamiales</taxon>
        <taxon>Phrymaceae</taxon>
        <taxon>Erythranthe</taxon>
    </lineage>
</organism>
<dbReference type="PROSITE" id="PS50181">
    <property type="entry name" value="FBOX"/>
    <property type="match status" value="1"/>
</dbReference>
<dbReference type="EMBL" id="KI631110">
    <property type="protein sequence ID" value="EYU30183.1"/>
    <property type="molecule type" value="Genomic_DNA"/>
</dbReference>
<gene>
    <name evidence="2" type="ORF">MIMGU_mgv1a018320mg</name>
</gene>
<dbReference type="STRING" id="4155.A0A022QSA9"/>
<name>A0A022QSA9_ERYGU</name>
<dbReference type="SUPFAM" id="SSF81383">
    <property type="entry name" value="F-box domain"/>
    <property type="match status" value="1"/>
</dbReference>
<dbReference type="PANTHER" id="PTHR31639">
    <property type="entry name" value="F-BOX PROTEIN-LIKE"/>
    <property type="match status" value="1"/>
</dbReference>
<dbReference type="InterPro" id="IPR053781">
    <property type="entry name" value="F-box_AtFBL13-like"/>
</dbReference>
<dbReference type="PhylomeDB" id="A0A022QSA9"/>
<dbReference type="AlphaFoldDB" id="A0A022QSA9"/>
<evidence type="ECO:0000259" key="1">
    <source>
        <dbReference type="PROSITE" id="PS50181"/>
    </source>
</evidence>
<sequence length="296" mass="34543">MKKAKREDEGNNSRISDLPKDILHRILYFLSQEDAVRTSVLSKSWRYNWCTRPNIDFSDNNFKGNKNNFLTIVEKTLQLYRDQKLCLEEFHLSISLTYHWDLTYVSFLDKWIPLLATMSVKEFSLSIVSNYGYRITNLPSVVFKAESLNLLRLENCNLGQNIPENIPFLRLQSYLKLFILGDDDVNDAQSWFLRLNKLIQALRRLTLLTLSECYGLEGIKIFIDAPKINYFEYRGHFIPSISFATTASSKWRSLIDLMCVHSDDDSSLWLLKLNDLLESLSQSKISLNVNRVYNIV</sequence>
<evidence type="ECO:0000313" key="3">
    <source>
        <dbReference type="Proteomes" id="UP000030748"/>
    </source>
</evidence>